<dbReference type="InterPro" id="IPR013087">
    <property type="entry name" value="Znf_C2H2_type"/>
</dbReference>
<accession>A0AAD5LLL5</accession>
<protein>
    <recommendedName>
        <fullName evidence="2">C2H2-type domain-containing protein</fullName>
    </recommendedName>
</protein>
<evidence type="ECO:0000256" key="1">
    <source>
        <dbReference type="PROSITE-ProRule" id="PRU00042"/>
    </source>
</evidence>
<dbReference type="SMART" id="SM00355">
    <property type="entry name" value="ZnF_C2H2"/>
    <property type="match status" value="3"/>
</dbReference>
<dbReference type="InterPro" id="IPR036236">
    <property type="entry name" value="Znf_C2H2_sf"/>
</dbReference>
<comment type="caution">
    <text evidence="3">The sequence shown here is derived from an EMBL/GenBank/DDBJ whole genome shotgun (WGS) entry which is preliminary data.</text>
</comment>
<evidence type="ECO:0000313" key="4">
    <source>
        <dbReference type="Proteomes" id="UP000820818"/>
    </source>
</evidence>
<dbReference type="AlphaFoldDB" id="A0AAD5LLL5"/>
<feature type="domain" description="C2H2-type" evidence="2">
    <location>
        <begin position="40"/>
        <end position="68"/>
    </location>
</feature>
<dbReference type="Proteomes" id="UP000820818">
    <property type="component" value="Linkage Group LG1"/>
</dbReference>
<keyword evidence="1" id="KW-0863">Zinc-finger</keyword>
<dbReference type="EMBL" id="WJBH02000001">
    <property type="protein sequence ID" value="KAI9564533.1"/>
    <property type="molecule type" value="Genomic_DNA"/>
</dbReference>
<dbReference type="PROSITE" id="PS00028">
    <property type="entry name" value="ZINC_FINGER_C2H2_1"/>
    <property type="match status" value="2"/>
</dbReference>
<evidence type="ECO:0000313" key="3">
    <source>
        <dbReference type="EMBL" id="KAI9564533.1"/>
    </source>
</evidence>
<keyword evidence="1" id="KW-0479">Metal-binding</keyword>
<keyword evidence="1" id="KW-0862">Zinc</keyword>
<proteinExistence type="predicted"/>
<keyword evidence="4" id="KW-1185">Reference proteome</keyword>
<feature type="domain" description="C2H2-type" evidence="2">
    <location>
        <begin position="10"/>
        <end position="39"/>
    </location>
</feature>
<name>A0AAD5LLL5_9CRUS</name>
<organism evidence="3 4">
    <name type="scientific">Daphnia sinensis</name>
    <dbReference type="NCBI Taxonomy" id="1820382"/>
    <lineage>
        <taxon>Eukaryota</taxon>
        <taxon>Metazoa</taxon>
        <taxon>Ecdysozoa</taxon>
        <taxon>Arthropoda</taxon>
        <taxon>Crustacea</taxon>
        <taxon>Branchiopoda</taxon>
        <taxon>Diplostraca</taxon>
        <taxon>Cladocera</taxon>
        <taxon>Anomopoda</taxon>
        <taxon>Daphniidae</taxon>
        <taxon>Daphnia</taxon>
        <taxon>Daphnia similis group</taxon>
    </lineage>
</organism>
<dbReference type="Gene3D" id="3.30.160.60">
    <property type="entry name" value="Classic Zinc Finger"/>
    <property type="match status" value="1"/>
</dbReference>
<dbReference type="PROSITE" id="PS50157">
    <property type="entry name" value="ZINC_FINGER_C2H2_2"/>
    <property type="match status" value="2"/>
</dbReference>
<evidence type="ECO:0000259" key="2">
    <source>
        <dbReference type="PROSITE" id="PS50157"/>
    </source>
</evidence>
<gene>
    <name evidence="3" type="ORF">GHT06_008272</name>
</gene>
<sequence length="102" mass="11920">MGNDGKIEVFECPMFNCERFFASLRLLKRHMLYHAGICPYMCIKCGTSFKFEHSLNSHLRFQHDEQMGDKFTKIRGFVSCNICLAMIPCREKKAHIATHLPY</sequence>
<dbReference type="GO" id="GO:0008270">
    <property type="term" value="F:zinc ion binding"/>
    <property type="evidence" value="ECO:0007669"/>
    <property type="project" value="UniProtKB-KW"/>
</dbReference>
<dbReference type="SUPFAM" id="SSF57667">
    <property type="entry name" value="beta-beta-alpha zinc fingers"/>
    <property type="match status" value="1"/>
</dbReference>
<reference evidence="3 4" key="1">
    <citation type="submission" date="2022-05" db="EMBL/GenBank/DDBJ databases">
        <title>A multi-omics perspective on studying reproductive biology in Daphnia sinensis.</title>
        <authorList>
            <person name="Jia J."/>
        </authorList>
    </citation>
    <scope>NUCLEOTIDE SEQUENCE [LARGE SCALE GENOMIC DNA]</scope>
    <source>
        <strain evidence="3 4">WSL</strain>
    </source>
</reference>